<sequence length="179" mass="19440">MKVNQYTSEKFILSSGSDFSSIHSLGLGKILAEDIDIDLETMKANANGFTGCLSAVQFNNIFPLKIAFQNNPSSQIIIKGQVSESGCGSLNGEDATSGEATHSFADHSRPMDNGEPLTNVLKSSFAVVGAIRIYLQKNTYRKNEAKESENDDNVEAAAALKAEISMQNAINESQKEYFF</sequence>
<evidence type="ECO:0008006" key="4">
    <source>
        <dbReference type="Google" id="ProtNLM"/>
    </source>
</evidence>
<dbReference type="Gene3D" id="2.60.120.200">
    <property type="match status" value="1"/>
</dbReference>
<proteinExistence type="predicted"/>
<dbReference type="OrthoDB" id="26719at2759"/>
<evidence type="ECO:0000256" key="1">
    <source>
        <dbReference type="SAM" id="MobiDB-lite"/>
    </source>
</evidence>
<dbReference type="AlphaFoldDB" id="A0A2G9SC48"/>
<keyword evidence="3" id="KW-1185">Reference proteome</keyword>
<gene>
    <name evidence="2" type="ORF">AB205_0106530</name>
</gene>
<organism evidence="2 3">
    <name type="scientific">Aquarana catesbeiana</name>
    <name type="common">American bullfrog</name>
    <name type="synonym">Rana catesbeiana</name>
    <dbReference type="NCBI Taxonomy" id="8400"/>
    <lineage>
        <taxon>Eukaryota</taxon>
        <taxon>Metazoa</taxon>
        <taxon>Chordata</taxon>
        <taxon>Craniata</taxon>
        <taxon>Vertebrata</taxon>
        <taxon>Euteleostomi</taxon>
        <taxon>Amphibia</taxon>
        <taxon>Batrachia</taxon>
        <taxon>Anura</taxon>
        <taxon>Neobatrachia</taxon>
        <taxon>Ranoidea</taxon>
        <taxon>Ranidae</taxon>
        <taxon>Aquarana</taxon>
    </lineage>
</organism>
<protein>
    <recommendedName>
        <fullName evidence="4">Laminin G domain-containing protein</fullName>
    </recommendedName>
</protein>
<name>A0A2G9SC48_AQUCT</name>
<reference evidence="3" key="1">
    <citation type="journal article" date="2017" name="Nat. Commun.">
        <title>The North American bullfrog draft genome provides insight into hormonal regulation of long noncoding RNA.</title>
        <authorList>
            <person name="Hammond S.A."/>
            <person name="Warren R.L."/>
            <person name="Vandervalk B.P."/>
            <person name="Kucuk E."/>
            <person name="Khan H."/>
            <person name="Gibb E.A."/>
            <person name="Pandoh P."/>
            <person name="Kirk H."/>
            <person name="Zhao Y."/>
            <person name="Jones M."/>
            <person name="Mungall A.J."/>
            <person name="Coope R."/>
            <person name="Pleasance S."/>
            <person name="Moore R.A."/>
            <person name="Holt R.A."/>
            <person name="Round J.M."/>
            <person name="Ohora S."/>
            <person name="Walle B.V."/>
            <person name="Veldhoen N."/>
            <person name="Helbing C.C."/>
            <person name="Birol I."/>
        </authorList>
    </citation>
    <scope>NUCLEOTIDE SEQUENCE [LARGE SCALE GENOMIC DNA]</scope>
</reference>
<accession>A0A2G9SC48</accession>
<feature type="region of interest" description="Disordered" evidence="1">
    <location>
        <begin position="88"/>
        <end position="112"/>
    </location>
</feature>
<dbReference type="EMBL" id="KV924176">
    <property type="protein sequence ID" value="PIO37710.1"/>
    <property type="molecule type" value="Genomic_DNA"/>
</dbReference>
<evidence type="ECO:0000313" key="3">
    <source>
        <dbReference type="Proteomes" id="UP000228934"/>
    </source>
</evidence>
<dbReference type="Proteomes" id="UP000228934">
    <property type="component" value="Unassembled WGS sequence"/>
</dbReference>
<evidence type="ECO:0000313" key="2">
    <source>
        <dbReference type="EMBL" id="PIO37710.1"/>
    </source>
</evidence>